<dbReference type="EMBL" id="CAJZBQ010000021">
    <property type="protein sequence ID" value="CAG9318920.1"/>
    <property type="molecule type" value="Genomic_DNA"/>
</dbReference>
<dbReference type="Pfam" id="PF02481">
    <property type="entry name" value="DNA_processg_A"/>
    <property type="match status" value="1"/>
</dbReference>
<keyword evidence="4" id="KW-1185">Reference proteome</keyword>
<dbReference type="NCBIfam" id="TIGR00732">
    <property type="entry name" value="dprA"/>
    <property type="match status" value="1"/>
</dbReference>
<dbReference type="PANTHER" id="PTHR43022">
    <property type="entry name" value="PROTEIN SMF"/>
    <property type="match status" value="1"/>
</dbReference>
<dbReference type="Proteomes" id="UP001162131">
    <property type="component" value="Unassembled WGS sequence"/>
</dbReference>
<proteinExistence type="inferred from homology"/>
<gene>
    <name evidence="3" type="ORF">BSTOLATCC_MIC22279</name>
</gene>
<dbReference type="PANTHER" id="PTHR43022:SF1">
    <property type="entry name" value="PROTEIN SMF"/>
    <property type="match status" value="1"/>
</dbReference>
<organism evidence="3 4">
    <name type="scientific">Blepharisma stoltei</name>
    <dbReference type="NCBI Taxonomy" id="1481888"/>
    <lineage>
        <taxon>Eukaryota</taxon>
        <taxon>Sar</taxon>
        <taxon>Alveolata</taxon>
        <taxon>Ciliophora</taxon>
        <taxon>Postciliodesmatophora</taxon>
        <taxon>Heterotrichea</taxon>
        <taxon>Heterotrichida</taxon>
        <taxon>Blepharismidae</taxon>
        <taxon>Blepharisma</taxon>
    </lineage>
</organism>
<evidence type="ECO:0000313" key="4">
    <source>
        <dbReference type="Proteomes" id="UP001162131"/>
    </source>
</evidence>
<dbReference type="InterPro" id="IPR057666">
    <property type="entry name" value="DrpA_SLOG"/>
</dbReference>
<comment type="caution">
    <text evidence="3">The sequence shown here is derived from an EMBL/GenBank/DDBJ whole genome shotgun (WGS) entry which is preliminary data.</text>
</comment>
<dbReference type="SUPFAM" id="SSF102405">
    <property type="entry name" value="MCP/YpsA-like"/>
    <property type="match status" value="1"/>
</dbReference>
<feature type="domain" description="Smf/DprA SLOG" evidence="2">
    <location>
        <begin position="75"/>
        <end position="288"/>
    </location>
</feature>
<dbReference type="Gene3D" id="3.40.50.450">
    <property type="match status" value="1"/>
</dbReference>
<name>A0AAU9IY39_9CILI</name>
<evidence type="ECO:0000313" key="3">
    <source>
        <dbReference type="EMBL" id="CAG9318920.1"/>
    </source>
</evidence>
<comment type="similarity">
    <text evidence="1">Belongs to the DprA/Smf family.</text>
</comment>
<accession>A0AAU9IY39</accession>
<dbReference type="AlphaFoldDB" id="A0AAU9IY39"/>
<protein>
    <recommendedName>
        <fullName evidence="2">Smf/DprA SLOG domain-containing protein</fullName>
    </recommendedName>
</protein>
<sequence>MKAQVAIMALLKLKNIRKSNLREIIETSDLFNKDLNELYEIVREKLKSSQNFNEWKKIYKISSNEFLQAELFDIKIITILDKEFPDQLKKIPDPPMILFGKGDISLLKFPSQVAVVGTRYPTSYGSQLSYEISSQLTQNSILIVSGLALGIDTQAHLGCLQNQGKTISVLSHGLDYIYPPENKVLAQKIIDNGGLLLSEYPPGTKPKKFRFLARNRIQSGLSQAVVVIEAKKGGGTTTTIKHCIKQGKILYCVNPGNEGNKADFAANFFFIENGNAKSLENGEIQDLLQDIRNTN</sequence>
<dbReference type="GO" id="GO:0009294">
    <property type="term" value="P:DNA-mediated transformation"/>
    <property type="evidence" value="ECO:0007669"/>
    <property type="project" value="InterPro"/>
</dbReference>
<evidence type="ECO:0000259" key="2">
    <source>
        <dbReference type="Pfam" id="PF02481"/>
    </source>
</evidence>
<reference evidence="3" key="1">
    <citation type="submission" date="2021-09" db="EMBL/GenBank/DDBJ databases">
        <authorList>
            <consortium name="AG Swart"/>
            <person name="Singh M."/>
            <person name="Singh A."/>
            <person name="Seah K."/>
            <person name="Emmerich C."/>
        </authorList>
    </citation>
    <scope>NUCLEOTIDE SEQUENCE</scope>
    <source>
        <strain evidence="3">ATCC30299</strain>
    </source>
</reference>
<dbReference type="InterPro" id="IPR003488">
    <property type="entry name" value="DprA"/>
</dbReference>
<evidence type="ECO:0000256" key="1">
    <source>
        <dbReference type="ARBA" id="ARBA00006525"/>
    </source>
</evidence>